<evidence type="ECO:0000313" key="1">
    <source>
        <dbReference type="EMBL" id="CAG8818648.1"/>
    </source>
</evidence>
<feature type="non-terminal residue" evidence="1">
    <location>
        <position position="69"/>
    </location>
</feature>
<gene>
    <name evidence="1" type="ORF">DERYTH_LOCUS26658</name>
</gene>
<protein>
    <submittedName>
        <fullName evidence="1">24347_t:CDS:1</fullName>
    </submittedName>
</protein>
<sequence>FAVLSKFYQANLDQPIRELRTREGYMIGSLMSTASANARENTCILYELEVNIAKTKNPEKYELRQFFGQ</sequence>
<comment type="caution">
    <text evidence="1">The sequence shown here is derived from an EMBL/GenBank/DDBJ whole genome shotgun (WGS) entry which is preliminary data.</text>
</comment>
<dbReference type="Proteomes" id="UP000789405">
    <property type="component" value="Unassembled WGS sequence"/>
</dbReference>
<dbReference type="AlphaFoldDB" id="A0A9N9PEP7"/>
<dbReference type="EMBL" id="CAJVPY010056826">
    <property type="protein sequence ID" value="CAG8818648.1"/>
    <property type="molecule type" value="Genomic_DNA"/>
</dbReference>
<keyword evidence="2" id="KW-1185">Reference proteome</keyword>
<reference evidence="1" key="1">
    <citation type="submission" date="2021-06" db="EMBL/GenBank/DDBJ databases">
        <authorList>
            <person name="Kallberg Y."/>
            <person name="Tangrot J."/>
            <person name="Rosling A."/>
        </authorList>
    </citation>
    <scope>NUCLEOTIDE SEQUENCE</scope>
    <source>
        <strain evidence="1">MA453B</strain>
    </source>
</reference>
<proteinExistence type="predicted"/>
<organism evidence="1 2">
    <name type="scientific">Dentiscutata erythropus</name>
    <dbReference type="NCBI Taxonomy" id="1348616"/>
    <lineage>
        <taxon>Eukaryota</taxon>
        <taxon>Fungi</taxon>
        <taxon>Fungi incertae sedis</taxon>
        <taxon>Mucoromycota</taxon>
        <taxon>Glomeromycotina</taxon>
        <taxon>Glomeromycetes</taxon>
        <taxon>Diversisporales</taxon>
        <taxon>Gigasporaceae</taxon>
        <taxon>Dentiscutata</taxon>
    </lineage>
</organism>
<feature type="non-terminal residue" evidence="1">
    <location>
        <position position="1"/>
    </location>
</feature>
<accession>A0A9N9PEP7</accession>
<name>A0A9N9PEP7_9GLOM</name>
<evidence type="ECO:0000313" key="2">
    <source>
        <dbReference type="Proteomes" id="UP000789405"/>
    </source>
</evidence>
<dbReference type="OrthoDB" id="2437795at2759"/>